<comment type="similarity">
    <text evidence="2">Belongs to the ApbE family.</text>
</comment>
<evidence type="ECO:0000313" key="13">
    <source>
        <dbReference type="EMBL" id="SPZ01716.1"/>
    </source>
</evidence>
<evidence type="ECO:0000256" key="5">
    <source>
        <dbReference type="ARBA" id="ARBA00022630"/>
    </source>
</evidence>
<reference evidence="13 14" key="1">
    <citation type="submission" date="2018-06" db="EMBL/GenBank/DDBJ databases">
        <authorList>
            <consortium name="Pathogen Informatics"/>
            <person name="Doyle S."/>
        </authorList>
    </citation>
    <scope>NUCLEOTIDE SEQUENCE [LARGE SCALE GENOMIC DNA]</scope>
    <source>
        <strain evidence="13 14">NCTC10975</strain>
    </source>
</reference>
<dbReference type="Gene3D" id="3.10.520.10">
    <property type="entry name" value="ApbE-like domains"/>
    <property type="match status" value="1"/>
</dbReference>
<dbReference type="Pfam" id="PF02424">
    <property type="entry name" value="ApbE"/>
    <property type="match status" value="1"/>
</dbReference>
<evidence type="ECO:0000256" key="10">
    <source>
        <dbReference type="ARBA" id="ARBA00031306"/>
    </source>
</evidence>
<dbReference type="InterPro" id="IPR024932">
    <property type="entry name" value="ApbE"/>
</dbReference>
<evidence type="ECO:0000256" key="1">
    <source>
        <dbReference type="ARBA" id="ARBA00001946"/>
    </source>
</evidence>
<dbReference type="EMBL" id="UAUE01000028">
    <property type="protein sequence ID" value="SPZ01716.1"/>
    <property type="molecule type" value="Genomic_DNA"/>
</dbReference>
<gene>
    <name evidence="13" type="primary">apbE_2</name>
    <name evidence="13" type="ORF">NCTC10975_04377</name>
</gene>
<keyword evidence="13" id="KW-0449">Lipoprotein</keyword>
<dbReference type="EC" id="2.7.1.180" evidence="3"/>
<dbReference type="GO" id="GO:0046872">
    <property type="term" value="F:metal ion binding"/>
    <property type="evidence" value="ECO:0007669"/>
    <property type="project" value="UniProtKB-KW"/>
</dbReference>
<dbReference type="AlphaFoldDB" id="A0A2X2C7N8"/>
<evidence type="ECO:0000256" key="11">
    <source>
        <dbReference type="ARBA" id="ARBA00048540"/>
    </source>
</evidence>
<evidence type="ECO:0000256" key="8">
    <source>
        <dbReference type="ARBA" id="ARBA00022827"/>
    </source>
</evidence>
<dbReference type="PANTHER" id="PTHR30040:SF2">
    <property type="entry name" value="FAD:PROTEIN FMN TRANSFERASE"/>
    <property type="match status" value="1"/>
</dbReference>
<proteinExistence type="inferred from homology"/>
<keyword evidence="9" id="KW-0460">Magnesium</keyword>
<dbReference type="PROSITE" id="PS51257">
    <property type="entry name" value="PROKAR_LIPOPROTEIN"/>
    <property type="match status" value="1"/>
</dbReference>
<evidence type="ECO:0000313" key="14">
    <source>
        <dbReference type="Proteomes" id="UP000251485"/>
    </source>
</evidence>
<evidence type="ECO:0000256" key="4">
    <source>
        <dbReference type="ARBA" id="ARBA00016337"/>
    </source>
</evidence>
<protein>
    <recommendedName>
        <fullName evidence="4">FAD:protein FMN transferase</fullName>
        <ecNumber evidence="3">2.7.1.180</ecNumber>
    </recommendedName>
    <alternativeName>
        <fullName evidence="10">Flavin transferase</fullName>
    </alternativeName>
</protein>
<evidence type="ECO:0000256" key="6">
    <source>
        <dbReference type="ARBA" id="ARBA00022679"/>
    </source>
</evidence>
<dbReference type="SUPFAM" id="SSF143631">
    <property type="entry name" value="ApbE-like"/>
    <property type="match status" value="1"/>
</dbReference>
<keyword evidence="5" id="KW-0285">Flavoprotein</keyword>
<sequence length="113" mass="12988">MWALMIRREIYVKKKDDAWDLDAMVHWFFLSACGGKTAGVRKAETMGTYYSIKYVPSSDSPSQSVLQTEIDRILEEVNDQMSTYRPQSELSRFNQSREINTPFPVSPATAKSR</sequence>
<dbReference type="InterPro" id="IPR003374">
    <property type="entry name" value="ApbE-like_sf"/>
</dbReference>
<evidence type="ECO:0000256" key="12">
    <source>
        <dbReference type="SAM" id="MobiDB-lite"/>
    </source>
</evidence>
<keyword evidence="8" id="KW-0274">FAD</keyword>
<comment type="catalytic activity">
    <reaction evidence="11">
        <text>L-threonyl-[protein] + FAD = FMN-L-threonyl-[protein] + AMP + H(+)</text>
        <dbReference type="Rhea" id="RHEA:36847"/>
        <dbReference type="Rhea" id="RHEA-COMP:11060"/>
        <dbReference type="Rhea" id="RHEA-COMP:11061"/>
        <dbReference type="ChEBI" id="CHEBI:15378"/>
        <dbReference type="ChEBI" id="CHEBI:30013"/>
        <dbReference type="ChEBI" id="CHEBI:57692"/>
        <dbReference type="ChEBI" id="CHEBI:74257"/>
        <dbReference type="ChEBI" id="CHEBI:456215"/>
        <dbReference type="EC" id="2.7.1.180"/>
    </reaction>
</comment>
<dbReference type="GO" id="GO:0016740">
    <property type="term" value="F:transferase activity"/>
    <property type="evidence" value="ECO:0007669"/>
    <property type="project" value="UniProtKB-KW"/>
</dbReference>
<evidence type="ECO:0000256" key="2">
    <source>
        <dbReference type="ARBA" id="ARBA00008282"/>
    </source>
</evidence>
<feature type="region of interest" description="Disordered" evidence="12">
    <location>
        <begin position="89"/>
        <end position="113"/>
    </location>
</feature>
<dbReference type="PANTHER" id="PTHR30040">
    <property type="entry name" value="THIAMINE BIOSYNTHESIS LIPOPROTEIN APBE"/>
    <property type="match status" value="1"/>
</dbReference>
<organism evidence="13 14">
    <name type="scientific">Proteus mirabilis</name>
    <dbReference type="NCBI Taxonomy" id="584"/>
    <lineage>
        <taxon>Bacteria</taxon>
        <taxon>Pseudomonadati</taxon>
        <taxon>Pseudomonadota</taxon>
        <taxon>Gammaproteobacteria</taxon>
        <taxon>Enterobacterales</taxon>
        <taxon>Morganellaceae</taxon>
        <taxon>Proteus</taxon>
    </lineage>
</organism>
<evidence type="ECO:0000256" key="3">
    <source>
        <dbReference type="ARBA" id="ARBA00011955"/>
    </source>
</evidence>
<keyword evidence="7" id="KW-0479">Metal-binding</keyword>
<keyword evidence="6" id="KW-0808">Transferase</keyword>
<dbReference type="Proteomes" id="UP000251485">
    <property type="component" value="Unassembled WGS sequence"/>
</dbReference>
<feature type="compositionally biased region" description="Polar residues" evidence="12">
    <location>
        <begin position="89"/>
        <end position="99"/>
    </location>
</feature>
<evidence type="ECO:0000256" key="9">
    <source>
        <dbReference type="ARBA" id="ARBA00022842"/>
    </source>
</evidence>
<accession>A0A2X2C7N8</accession>
<name>A0A2X2C7N8_PROMI</name>
<evidence type="ECO:0000256" key="7">
    <source>
        <dbReference type="ARBA" id="ARBA00022723"/>
    </source>
</evidence>
<comment type="cofactor">
    <cofactor evidence="1">
        <name>Mg(2+)</name>
        <dbReference type="ChEBI" id="CHEBI:18420"/>
    </cofactor>
</comment>